<dbReference type="GO" id="GO:0005634">
    <property type="term" value="C:nucleus"/>
    <property type="evidence" value="ECO:0007669"/>
    <property type="project" value="UniProtKB-SubCell"/>
</dbReference>
<keyword evidence="2" id="KW-0479">Metal-binding</keyword>
<dbReference type="InterPro" id="IPR013087">
    <property type="entry name" value="Znf_C2H2_type"/>
</dbReference>
<dbReference type="Gene3D" id="6.10.140.140">
    <property type="match status" value="1"/>
</dbReference>
<dbReference type="Pfam" id="PF13465">
    <property type="entry name" value="zf-H2C2_2"/>
    <property type="match status" value="1"/>
</dbReference>
<keyword evidence="6" id="KW-0238">DNA-binding</keyword>
<dbReference type="SUPFAM" id="SSF109640">
    <property type="entry name" value="KRAB domain (Kruppel-associated box)"/>
    <property type="match status" value="1"/>
</dbReference>
<feature type="domain" description="C2H2-type" evidence="9">
    <location>
        <begin position="474"/>
        <end position="501"/>
    </location>
</feature>
<evidence type="ECO:0000256" key="4">
    <source>
        <dbReference type="ARBA" id="ARBA00022771"/>
    </source>
</evidence>
<dbReference type="FunFam" id="3.30.160.60:FF:000338">
    <property type="entry name" value="zinc finger protein 383"/>
    <property type="match status" value="1"/>
</dbReference>
<dbReference type="Pfam" id="PF01352">
    <property type="entry name" value="KRAB"/>
    <property type="match status" value="1"/>
</dbReference>
<feature type="domain" description="C2H2-type" evidence="9">
    <location>
        <begin position="446"/>
        <end position="473"/>
    </location>
</feature>
<feature type="domain" description="KRAB" evidence="10">
    <location>
        <begin position="4"/>
        <end position="85"/>
    </location>
</feature>
<dbReference type="HOGENOM" id="CLU_002678_44_3_1"/>
<evidence type="ECO:0000259" key="10">
    <source>
        <dbReference type="PROSITE" id="PS50805"/>
    </source>
</evidence>
<dbReference type="EMBL" id="AAQR03188964">
    <property type="status" value="NOT_ANNOTATED_CDS"/>
    <property type="molecule type" value="Genomic_DNA"/>
</dbReference>
<dbReference type="GeneTree" id="ENSGT00950000182890"/>
<feature type="domain" description="C2H2-type" evidence="9">
    <location>
        <begin position="502"/>
        <end position="521"/>
    </location>
</feature>
<evidence type="ECO:0000256" key="7">
    <source>
        <dbReference type="ARBA" id="ARBA00023242"/>
    </source>
</evidence>
<keyword evidence="7" id="KW-0539">Nucleus</keyword>
<dbReference type="GO" id="GO:0000977">
    <property type="term" value="F:RNA polymerase II transcription regulatory region sequence-specific DNA binding"/>
    <property type="evidence" value="ECO:0007669"/>
    <property type="project" value="TreeGrafter"/>
</dbReference>
<evidence type="ECO:0000256" key="2">
    <source>
        <dbReference type="ARBA" id="ARBA00022723"/>
    </source>
</evidence>
<dbReference type="SMART" id="SM00355">
    <property type="entry name" value="ZnF_C2H2"/>
    <property type="match status" value="7"/>
</dbReference>
<dbReference type="STRING" id="30611.ENSOGAP00000021318"/>
<dbReference type="CDD" id="cd07765">
    <property type="entry name" value="KRAB_A-box"/>
    <property type="match status" value="1"/>
</dbReference>
<dbReference type="InterPro" id="IPR036236">
    <property type="entry name" value="Znf_C2H2_sf"/>
</dbReference>
<feature type="domain" description="C2H2-type" evidence="9">
    <location>
        <begin position="282"/>
        <end position="309"/>
    </location>
</feature>
<evidence type="ECO:0000256" key="8">
    <source>
        <dbReference type="PROSITE-ProRule" id="PRU00042"/>
    </source>
</evidence>
<dbReference type="EMBL" id="AAQR03188960">
    <property type="status" value="NOT_ANNOTATED_CDS"/>
    <property type="molecule type" value="Genomic_DNA"/>
</dbReference>
<dbReference type="GO" id="GO:0008270">
    <property type="term" value="F:zinc ion binding"/>
    <property type="evidence" value="ECO:0007669"/>
    <property type="project" value="UniProtKB-KW"/>
</dbReference>
<comment type="subcellular location">
    <subcellularLocation>
        <location evidence="1">Nucleus</location>
    </subcellularLocation>
</comment>
<organism evidence="11 12">
    <name type="scientific">Otolemur garnettii</name>
    <name type="common">Small-eared galago</name>
    <name type="synonym">Garnett's greater bushbaby</name>
    <dbReference type="NCBI Taxonomy" id="30611"/>
    <lineage>
        <taxon>Eukaryota</taxon>
        <taxon>Metazoa</taxon>
        <taxon>Chordata</taxon>
        <taxon>Craniata</taxon>
        <taxon>Vertebrata</taxon>
        <taxon>Euteleostomi</taxon>
        <taxon>Mammalia</taxon>
        <taxon>Eutheria</taxon>
        <taxon>Euarchontoglires</taxon>
        <taxon>Primates</taxon>
        <taxon>Strepsirrhini</taxon>
        <taxon>Lorisiformes</taxon>
        <taxon>Galagidae</taxon>
        <taxon>Otolemur</taxon>
    </lineage>
</organism>
<dbReference type="EMBL" id="AAQR03188961">
    <property type="status" value="NOT_ANNOTATED_CDS"/>
    <property type="molecule type" value="Genomic_DNA"/>
</dbReference>
<dbReference type="EMBL" id="AAQR03188965">
    <property type="status" value="NOT_ANNOTATED_CDS"/>
    <property type="molecule type" value="Genomic_DNA"/>
</dbReference>
<dbReference type="EMBL" id="AAQR03188962">
    <property type="status" value="NOT_ANNOTATED_CDS"/>
    <property type="molecule type" value="Genomic_DNA"/>
</dbReference>
<dbReference type="InterPro" id="IPR036051">
    <property type="entry name" value="KRAB_dom_sf"/>
</dbReference>
<dbReference type="SMART" id="SM00349">
    <property type="entry name" value="KRAB"/>
    <property type="match status" value="1"/>
</dbReference>
<keyword evidence="12" id="KW-1185">Reference proteome</keyword>
<dbReference type="InParanoid" id="H0XYX5"/>
<dbReference type="PROSITE" id="PS50805">
    <property type="entry name" value="KRAB"/>
    <property type="match status" value="1"/>
</dbReference>
<evidence type="ECO:0000256" key="5">
    <source>
        <dbReference type="ARBA" id="ARBA00022833"/>
    </source>
</evidence>
<dbReference type="Gene3D" id="3.30.160.60">
    <property type="entry name" value="Classic Zinc Finger"/>
    <property type="match status" value="7"/>
</dbReference>
<feature type="domain" description="C2H2-type" evidence="9">
    <location>
        <begin position="526"/>
        <end position="553"/>
    </location>
</feature>
<dbReference type="SUPFAM" id="SSF57667">
    <property type="entry name" value="beta-beta-alpha zinc fingers"/>
    <property type="match status" value="5"/>
</dbReference>
<sequence>QTLLTFRDVAITFSPEEWEYLDTAQQNLYQDVMLENYRNLVSVVLFCSNLDGIRSLILEPCCSLARAGWNLPPSVCGACALLTEPQALRVSIYNLVVRALATYAGADGLEPGQGLLNNNDMQVKISLNKKIYHCSDTCWRSYYQSTCIFKIFLLFVSNIFEDKRFKIEEDAFKCDRFDEFLTKPLFYQPVIASDVKIYNCDKNGKVFTQLSLPPQCQEINKQEKHFIANKSLVSLFQNSTLNNYQNIYVNQRNYQCSKPEQTLRQGLCSRKYQKAQYLKIRYKCKKCEEVFHQCLKFISHEDIHSLSKCTECVEDFAQSREHSQYQRIYTGENSDQHNKCEKIFSQRSNLNNHSIIHPEESLFKCKECGKTFNLSPQCKPQKMYGKEKFYKCKECGKAFYYGSHLTLHQRIHDEEKPYTCKECGKTFYYSSGLNRHQRIHTGEKPYKCKECGKTFNHTSSFAQHQRIHTGEKPYRCKECSKAFKCSSHLIEHQRIHTGEKPFKCKECSKAFKCSSHLTRHQEKPYYPVKVCGKTFNRTSQLPQHQSIYTGDNPYRFEECVISFIHNCQVVNTEEKSQKCNECDKIFYSSSHLT</sequence>
<evidence type="ECO:0000256" key="1">
    <source>
        <dbReference type="ARBA" id="ARBA00004123"/>
    </source>
</evidence>
<keyword evidence="4 8" id="KW-0863">Zinc-finger</keyword>
<dbReference type="FunFam" id="3.30.160.60:FF:002090">
    <property type="entry name" value="Zinc finger protein 473"/>
    <property type="match status" value="1"/>
</dbReference>
<evidence type="ECO:0000256" key="3">
    <source>
        <dbReference type="ARBA" id="ARBA00022737"/>
    </source>
</evidence>
<dbReference type="Ensembl" id="ENSOGAT00000028459.1">
    <property type="protein sequence ID" value="ENSOGAP00000021318.1"/>
    <property type="gene ID" value="ENSOGAG00000032483.1"/>
</dbReference>
<dbReference type="AlphaFoldDB" id="H0XYX5"/>
<dbReference type="EMBL" id="AAQR03188963">
    <property type="status" value="NOT_ANNOTATED_CDS"/>
    <property type="molecule type" value="Genomic_DNA"/>
</dbReference>
<dbReference type="FunFam" id="3.30.160.60:FF:000206">
    <property type="entry name" value="zinc finger protein 202 isoform X1"/>
    <property type="match status" value="1"/>
</dbReference>
<dbReference type="Proteomes" id="UP000005225">
    <property type="component" value="Unassembled WGS sequence"/>
</dbReference>
<dbReference type="PROSITE" id="PS50157">
    <property type="entry name" value="ZINC_FINGER_C2H2_2"/>
    <property type="match status" value="8"/>
</dbReference>
<dbReference type="FunFam" id="3.30.160.60:FF:001270">
    <property type="entry name" value="zinc finger protein 583 isoform X1"/>
    <property type="match status" value="1"/>
</dbReference>
<name>H0XYX5_OTOGA</name>
<dbReference type="PANTHER" id="PTHR24381:SF366">
    <property type="entry name" value="ZINC FINGER PROTEIN 383"/>
    <property type="match status" value="1"/>
</dbReference>
<keyword evidence="3" id="KW-0677">Repeat</keyword>
<feature type="domain" description="C2H2-type" evidence="9">
    <location>
        <begin position="418"/>
        <end position="445"/>
    </location>
</feature>
<dbReference type="InterPro" id="IPR001909">
    <property type="entry name" value="KRAB"/>
</dbReference>
<reference evidence="11" key="3">
    <citation type="submission" date="2025-09" db="UniProtKB">
        <authorList>
            <consortium name="Ensembl"/>
        </authorList>
    </citation>
    <scope>IDENTIFICATION</scope>
</reference>
<proteinExistence type="predicted"/>
<evidence type="ECO:0000259" key="9">
    <source>
        <dbReference type="PROSITE" id="PS50157"/>
    </source>
</evidence>
<keyword evidence="5" id="KW-0862">Zinc</keyword>
<evidence type="ECO:0000313" key="11">
    <source>
        <dbReference type="Ensembl" id="ENSOGAP00000021318.1"/>
    </source>
</evidence>
<dbReference type="PROSITE" id="PS00028">
    <property type="entry name" value="ZINC_FINGER_C2H2_1"/>
    <property type="match status" value="5"/>
</dbReference>
<dbReference type="Pfam" id="PF00096">
    <property type="entry name" value="zf-C2H2"/>
    <property type="match status" value="2"/>
</dbReference>
<evidence type="ECO:0000256" key="6">
    <source>
        <dbReference type="ARBA" id="ARBA00023125"/>
    </source>
</evidence>
<feature type="domain" description="C2H2-type" evidence="9">
    <location>
        <begin position="390"/>
        <end position="417"/>
    </location>
</feature>
<dbReference type="GO" id="GO:0000981">
    <property type="term" value="F:DNA-binding transcription factor activity, RNA polymerase II-specific"/>
    <property type="evidence" value="ECO:0007669"/>
    <property type="project" value="TreeGrafter"/>
</dbReference>
<dbReference type="eggNOG" id="KOG1721">
    <property type="taxonomic scope" value="Eukaryota"/>
</dbReference>
<dbReference type="FunFam" id="3.30.160.60:FF:000690">
    <property type="entry name" value="Zinc finger protein 354C"/>
    <property type="match status" value="1"/>
</dbReference>
<reference evidence="11" key="2">
    <citation type="submission" date="2025-08" db="UniProtKB">
        <authorList>
            <consortium name="Ensembl"/>
        </authorList>
    </citation>
    <scope>IDENTIFICATION</scope>
</reference>
<reference evidence="12" key="1">
    <citation type="submission" date="2011-03" db="EMBL/GenBank/DDBJ databases">
        <title>Version 3 of the genome sequence of Otolemur garnettii (Bushbaby).</title>
        <authorList>
            <consortium name="The Broad Institute Genome Sequencing Platform"/>
            <person name="Di Palma F."/>
            <person name="Johnson J."/>
            <person name="Lander E.S."/>
            <person name="Lindblad-Toh K."/>
            <person name="Jaffe D.B."/>
            <person name="Gnerre S."/>
            <person name="MacCallum I."/>
            <person name="Przybylski D."/>
            <person name="Ribeiro F.J."/>
            <person name="Burton J.N."/>
            <person name="Walker B.J."/>
            <person name="Sharpe T."/>
            <person name="Hall G."/>
        </authorList>
    </citation>
    <scope>NUCLEOTIDE SEQUENCE [LARGE SCALE GENOMIC DNA]</scope>
</reference>
<evidence type="ECO:0000313" key="12">
    <source>
        <dbReference type="Proteomes" id="UP000005225"/>
    </source>
</evidence>
<dbReference type="PANTHER" id="PTHR24381">
    <property type="entry name" value="ZINC FINGER PROTEIN"/>
    <property type="match status" value="1"/>
</dbReference>
<feature type="domain" description="C2H2-type" evidence="9">
    <location>
        <begin position="307"/>
        <end position="334"/>
    </location>
</feature>
<protein>
    <submittedName>
        <fullName evidence="11">Uncharacterized protein</fullName>
    </submittedName>
</protein>
<accession>H0XYX5</accession>